<dbReference type="Proteomes" id="UP001500902">
    <property type="component" value="Unassembled WGS sequence"/>
</dbReference>
<keyword evidence="3" id="KW-1185">Reference proteome</keyword>
<keyword evidence="1" id="KW-0812">Transmembrane</keyword>
<sequence length="140" mass="14562">MRGSPVGVLLPAGFVYAIGACAVAALAFAETADRVVLVAVEVGVFGAWAGHYLAAPVTGVMAWCFTTGFLVHAEGELTFEAADLERLVTFTVAALVGCAFAHVFRPRGPRRPSRSRGATRRAPVLVGHLHGPGGVAHEEP</sequence>
<dbReference type="RefSeq" id="WP_344878548.1">
    <property type="nucleotide sequence ID" value="NZ_BAAAZP010000072.1"/>
</dbReference>
<accession>A0ABP7BVE1</accession>
<dbReference type="EMBL" id="BAAAZP010000072">
    <property type="protein sequence ID" value="GAA3668617.1"/>
    <property type="molecule type" value="Genomic_DNA"/>
</dbReference>
<evidence type="ECO:0000256" key="1">
    <source>
        <dbReference type="SAM" id="Phobius"/>
    </source>
</evidence>
<feature type="transmembrane region" description="Helical" evidence="1">
    <location>
        <begin position="6"/>
        <end position="28"/>
    </location>
</feature>
<dbReference type="PROSITE" id="PS51257">
    <property type="entry name" value="PROKAR_LIPOPROTEIN"/>
    <property type="match status" value="1"/>
</dbReference>
<evidence type="ECO:0008006" key="4">
    <source>
        <dbReference type="Google" id="ProtNLM"/>
    </source>
</evidence>
<name>A0ABP7BVE1_9ACTN</name>
<comment type="caution">
    <text evidence="2">The sequence shown here is derived from an EMBL/GenBank/DDBJ whole genome shotgun (WGS) entry which is preliminary data.</text>
</comment>
<keyword evidence="1" id="KW-0472">Membrane</keyword>
<evidence type="ECO:0000313" key="2">
    <source>
        <dbReference type="EMBL" id="GAA3668617.1"/>
    </source>
</evidence>
<gene>
    <name evidence="2" type="ORF">GCM10022224_035980</name>
</gene>
<keyword evidence="1" id="KW-1133">Transmembrane helix</keyword>
<organism evidence="2 3">
    <name type="scientific">Nonomuraea antimicrobica</name>
    <dbReference type="NCBI Taxonomy" id="561173"/>
    <lineage>
        <taxon>Bacteria</taxon>
        <taxon>Bacillati</taxon>
        <taxon>Actinomycetota</taxon>
        <taxon>Actinomycetes</taxon>
        <taxon>Streptosporangiales</taxon>
        <taxon>Streptosporangiaceae</taxon>
        <taxon>Nonomuraea</taxon>
    </lineage>
</organism>
<evidence type="ECO:0000313" key="3">
    <source>
        <dbReference type="Proteomes" id="UP001500902"/>
    </source>
</evidence>
<proteinExistence type="predicted"/>
<feature type="transmembrane region" description="Helical" evidence="1">
    <location>
        <begin position="87"/>
        <end position="104"/>
    </location>
</feature>
<reference evidence="3" key="1">
    <citation type="journal article" date="2019" name="Int. J. Syst. Evol. Microbiol.">
        <title>The Global Catalogue of Microorganisms (GCM) 10K type strain sequencing project: providing services to taxonomists for standard genome sequencing and annotation.</title>
        <authorList>
            <consortium name="The Broad Institute Genomics Platform"/>
            <consortium name="The Broad Institute Genome Sequencing Center for Infectious Disease"/>
            <person name="Wu L."/>
            <person name="Ma J."/>
        </authorList>
    </citation>
    <scope>NUCLEOTIDE SEQUENCE [LARGE SCALE GENOMIC DNA]</scope>
    <source>
        <strain evidence="3">JCM 16904</strain>
    </source>
</reference>
<protein>
    <recommendedName>
        <fullName evidence="4">Fusaric acid resistance protein-like</fullName>
    </recommendedName>
</protein>